<protein>
    <submittedName>
        <fullName evidence="4">ABC transporter substrate-binding protein</fullName>
    </submittedName>
</protein>
<comment type="similarity">
    <text evidence="2">Belongs to the bacterial solute-binding protein 1 family.</text>
</comment>
<dbReference type="PANTHER" id="PTHR43649">
    <property type="entry name" value="ARABINOSE-BINDING PROTEIN-RELATED"/>
    <property type="match status" value="1"/>
</dbReference>
<proteinExistence type="inferred from homology"/>
<dbReference type="InterPro" id="IPR050490">
    <property type="entry name" value="Bact_solute-bd_prot1"/>
</dbReference>
<sequence>MRITRRRFGTLALGASSFAALPAAAQAPVTLDVLYCFPSFARFHEPVAKLFMDANPGIRIAFRAPAPSYDEGHQTVMRQALTNQLPDVFYSGFHLLPELARTLARRGQIIELDALLAAEGDTFRRENYSDRILALGRVDGRLYGLAFNASNPILYYNIDLVRRAGGNPDALPTSWDAVIALAGRINTPAEGINGIAYDVHGWPDGWLFEAMITQAGGSLLTPDESAVGFDNEIGLAALRTFRRFVTEGGMQLIDWNQSRQQFGAGKIGIYAASPANLAQITGLVGDKFTLRTHVFPITDQEKGRIPTGGNAAVILAREEAKQRAAWTFLKFVTGPEAQKVVVEMTGYLPTNLRAVGEQFLGPWYRANPNALTAVRQADRAGPWGGYPGGNNVRIWRAQRDVITLVMRGELTPEAGLARIVAETNALMRSG</sequence>
<dbReference type="InterPro" id="IPR006059">
    <property type="entry name" value="SBP"/>
</dbReference>
<dbReference type="InterPro" id="IPR006311">
    <property type="entry name" value="TAT_signal"/>
</dbReference>
<feature type="signal peptide" evidence="3">
    <location>
        <begin position="1"/>
        <end position="25"/>
    </location>
</feature>
<feature type="chain" id="PRO_5037930351" evidence="3">
    <location>
        <begin position="26"/>
        <end position="430"/>
    </location>
</feature>
<dbReference type="RefSeq" id="WP_218285370.1">
    <property type="nucleotide sequence ID" value="NZ_CP076448.1"/>
</dbReference>
<dbReference type="EMBL" id="CP076448">
    <property type="protein sequence ID" value="QXM24313.1"/>
    <property type="molecule type" value="Genomic_DNA"/>
</dbReference>
<dbReference type="KEGG" id="elio:KO353_13830"/>
<dbReference type="GO" id="GO:0042597">
    <property type="term" value="C:periplasmic space"/>
    <property type="evidence" value="ECO:0007669"/>
    <property type="project" value="UniProtKB-SubCell"/>
</dbReference>
<dbReference type="PANTHER" id="PTHR43649:SF12">
    <property type="entry name" value="DIACETYLCHITOBIOSE BINDING PROTEIN DASA"/>
    <property type="match status" value="1"/>
</dbReference>
<reference evidence="4" key="1">
    <citation type="submission" date="2021-06" db="EMBL/GenBank/DDBJ databases">
        <title>Elioraea tepida, sp. nov., a moderately thermophilic aerobic anoxygenic phototrophic bacterium isolated from an alkaline siliceous hot spring mat community in Yellowstone National Park, WY, USA.</title>
        <authorList>
            <person name="Saini M.K."/>
            <person name="Yoshida S."/>
            <person name="Sebastian A."/>
            <person name="Hirose S."/>
            <person name="Hara E."/>
            <person name="Tamaki H."/>
            <person name="Soulier N.T."/>
            <person name="Albert I."/>
            <person name="Hanada S."/>
            <person name="Bryant D.A."/>
            <person name="Tank M."/>
        </authorList>
    </citation>
    <scope>NUCLEOTIDE SEQUENCE</scope>
    <source>
        <strain evidence="4">MS-P2</strain>
    </source>
</reference>
<accession>A0A975U210</accession>
<dbReference type="Proteomes" id="UP000694001">
    <property type="component" value="Chromosome"/>
</dbReference>
<evidence type="ECO:0000313" key="5">
    <source>
        <dbReference type="Proteomes" id="UP000694001"/>
    </source>
</evidence>
<dbReference type="PROSITE" id="PS51318">
    <property type="entry name" value="TAT"/>
    <property type="match status" value="1"/>
</dbReference>
<evidence type="ECO:0000256" key="1">
    <source>
        <dbReference type="ARBA" id="ARBA00004418"/>
    </source>
</evidence>
<dbReference type="Pfam" id="PF01547">
    <property type="entry name" value="SBP_bac_1"/>
    <property type="match status" value="1"/>
</dbReference>
<gene>
    <name evidence="4" type="ORF">KO353_13830</name>
</gene>
<keyword evidence="5" id="KW-1185">Reference proteome</keyword>
<keyword evidence="3" id="KW-0732">Signal</keyword>
<name>A0A975U210_9PROT</name>
<dbReference type="CDD" id="cd14748">
    <property type="entry name" value="PBP2_UgpB"/>
    <property type="match status" value="1"/>
</dbReference>
<organism evidence="4 5">
    <name type="scientific">Elioraea tepida</name>
    <dbReference type="NCBI Taxonomy" id="2843330"/>
    <lineage>
        <taxon>Bacteria</taxon>
        <taxon>Pseudomonadati</taxon>
        <taxon>Pseudomonadota</taxon>
        <taxon>Alphaproteobacteria</taxon>
        <taxon>Acetobacterales</taxon>
        <taxon>Elioraeaceae</taxon>
        <taxon>Elioraea</taxon>
    </lineage>
</organism>
<evidence type="ECO:0000313" key="4">
    <source>
        <dbReference type="EMBL" id="QXM24313.1"/>
    </source>
</evidence>
<evidence type="ECO:0000256" key="3">
    <source>
        <dbReference type="SAM" id="SignalP"/>
    </source>
</evidence>
<comment type="subcellular location">
    <subcellularLocation>
        <location evidence="1">Periplasm</location>
    </subcellularLocation>
</comment>
<dbReference type="AlphaFoldDB" id="A0A975U210"/>
<evidence type="ECO:0000256" key="2">
    <source>
        <dbReference type="ARBA" id="ARBA00008520"/>
    </source>
</evidence>